<accession>A0AAV8Y9E5</accession>
<dbReference type="GO" id="GO:0005524">
    <property type="term" value="F:ATP binding"/>
    <property type="evidence" value="ECO:0007669"/>
    <property type="project" value="UniProtKB-KW"/>
</dbReference>
<dbReference type="EMBL" id="JAPWTK010000142">
    <property type="protein sequence ID" value="KAJ8948196.1"/>
    <property type="molecule type" value="Genomic_DNA"/>
</dbReference>
<dbReference type="InterPro" id="IPR043001">
    <property type="entry name" value="IP5_2-K_N_lobe"/>
</dbReference>
<comment type="caution">
    <text evidence="8">The sequence shown here is derived from an EMBL/GenBank/DDBJ whole genome shotgun (WGS) entry which is preliminary data.</text>
</comment>
<dbReference type="GO" id="GO:0032958">
    <property type="term" value="P:inositol phosphate biosynthetic process"/>
    <property type="evidence" value="ECO:0007669"/>
    <property type="project" value="TreeGrafter"/>
</dbReference>
<organism evidence="8 9">
    <name type="scientific">Aromia moschata</name>
    <dbReference type="NCBI Taxonomy" id="1265417"/>
    <lineage>
        <taxon>Eukaryota</taxon>
        <taxon>Metazoa</taxon>
        <taxon>Ecdysozoa</taxon>
        <taxon>Arthropoda</taxon>
        <taxon>Hexapoda</taxon>
        <taxon>Insecta</taxon>
        <taxon>Pterygota</taxon>
        <taxon>Neoptera</taxon>
        <taxon>Endopterygota</taxon>
        <taxon>Coleoptera</taxon>
        <taxon>Polyphaga</taxon>
        <taxon>Cucujiformia</taxon>
        <taxon>Chrysomeloidea</taxon>
        <taxon>Cerambycidae</taxon>
        <taxon>Cerambycinae</taxon>
        <taxon>Callichromatini</taxon>
        <taxon>Aromia</taxon>
    </lineage>
</organism>
<evidence type="ECO:0000256" key="4">
    <source>
        <dbReference type="ARBA" id="ARBA00022741"/>
    </source>
</evidence>
<dbReference type="EC" id="2.7.1.158" evidence="2 7"/>
<evidence type="ECO:0000256" key="1">
    <source>
        <dbReference type="ARBA" id="ARBA00007229"/>
    </source>
</evidence>
<name>A0AAV8Y9E5_9CUCU</name>
<evidence type="ECO:0000256" key="5">
    <source>
        <dbReference type="ARBA" id="ARBA00022777"/>
    </source>
</evidence>
<evidence type="ECO:0000256" key="6">
    <source>
        <dbReference type="ARBA" id="ARBA00022840"/>
    </source>
</evidence>
<dbReference type="InterPro" id="IPR009286">
    <property type="entry name" value="Ins_P5_2-kin"/>
</dbReference>
<evidence type="ECO:0000256" key="7">
    <source>
        <dbReference type="RuleBase" id="RU364126"/>
    </source>
</evidence>
<protein>
    <recommendedName>
        <fullName evidence="2 7">Inositol-pentakisphosphate 2-kinase</fullName>
        <ecNumber evidence="2 7">2.7.1.158</ecNumber>
    </recommendedName>
</protein>
<keyword evidence="3 7" id="KW-0808">Transferase</keyword>
<evidence type="ECO:0000256" key="2">
    <source>
        <dbReference type="ARBA" id="ARBA00012023"/>
    </source>
</evidence>
<reference evidence="8" key="1">
    <citation type="journal article" date="2023" name="Insect Mol. Biol.">
        <title>Genome sequencing provides insights into the evolution of gene families encoding plant cell wall-degrading enzymes in longhorned beetles.</title>
        <authorList>
            <person name="Shin N.R."/>
            <person name="Okamura Y."/>
            <person name="Kirsch R."/>
            <person name="Pauchet Y."/>
        </authorList>
    </citation>
    <scope>NUCLEOTIDE SEQUENCE</scope>
    <source>
        <strain evidence="8">AMC_N1</strain>
    </source>
</reference>
<dbReference type="Gene3D" id="3.30.200.110">
    <property type="entry name" value="Inositol-pentakisphosphate 2-kinase, N-lobe"/>
    <property type="match status" value="1"/>
</dbReference>
<dbReference type="GO" id="GO:0005634">
    <property type="term" value="C:nucleus"/>
    <property type="evidence" value="ECO:0007669"/>
    <property type="project" value="TreeGrafter"/>
</dbReference>
<comment type="domain">
    <text evidence="7">The EXKPK motif is conserved in inositol-pentakisphosphate 2-kinases of both family 1 and 2.</text>
</comment>
<dbReference type="PANTHER" id="PTHR14456">
    <property type="entry name" value="INOSITOL POLYPHOSPHATE KINASE 1"/>
    <property type="match status" value="1"/>
</dbReference>
<dbReference type="Pfam" id="PF06090">
    <property type="entry name" value="Ins_P5_2-kin"/>
    <property type="match status" value="2"/>
</dbReference>
<evidence type="ECO:0000256" key="3">
    <source>
        <dbReference type="ARBA" id="ARBA00022679"/>
    </source>
</evidence>
<sequence length="430" mass="50518">MLCKENNSITNFEMPSEWSYRGEGNCNLVLSLPKTRQILRIRKIDRPKTLIQWLIVWISDIFYWYCGKGLKDELRDLKFYSAIMRPLIGIKYTSEANQVVLTRKQIKIVEKELSKHRPDFRKNKILQCGRAALFDDFAFLCEDEYEYLPFEMEKGQIKQISKYCPEDLFSGNALRMRNAIKSLIKNPQNNFRIFKNGVLCYGEKVDTDFDNIVPALFDVENEGTLRLQEEFCLLIQKCLVTNFININFTQTFEEKLFCEWNKIIQESSIDTILPKGCVLEKILSVQMLDTEGSYYYHKLLNKESLKDWEYVNLLLNRIKSNDTCLKCTIMMLASTNRIKDELDLAFVPYMISAIAQDCSLMITLKKIKDNISDDLELKNIIKTRFGHYLVNIGVFDLYPKPLSTIRKHYRRNKDMYQAYIRAKEKCTTGS</sequence>
<comment type="catalytic activity">
    <reaction evidence="7">
        <text>1D-myo-inositol 1,3,4,5,6-pentakisphosphate + ATP = 1D-myo-inositol hexakisphosphate + ADP + H(+)</text>
        <dbReference type="Rhea" id="RHEA:20313"/>
        <dbReference type="ChEBI" id="CHEBI:15378"/>
        <dbReference type="ChEBI" id="CHEBI:30616"/>
        <dbReference type="ChEBI" id="CHEBI:57733"/>
        <dbReference type="ChEBI" id="CHEBI:58130"/>
        <dbReference type="ChEBI" id="CHEBI:456216"/>
        <dbReference type="EC" id="2.7.1.158"/>
    </reaction>
</comment>
<dbReference type="GO" id="GO:0035299">
    <property type="term" value="F:inositol-1,3,4,5,6-pentakisphosphate 2-kinase activity"/>
    <property type="evidence" value="ECO:0007669"/>
    <property type="project" value="UniProtKB-EC"/>
</dbReference>
<keyword evidence="9" id="KW-1185">Reference proteome</keyword>
<proteinExistence type="inferred from homology"/>
<gene>
    <name evidence="8" type="ORF">NQ318_010472</name>
</gene>
<comment type="function">
    <text evidence="7">Phosphorylates Ins(1,3,4,5,6)P5 at position 2 to form Ins(1,2,3,4,5,6)P6 (InsP6 or phytate).</text>
</comment>
<evidence type="ECO:0000313" key="9">
    <source>
        <dbReference type="Proteomes" id="UP001162162"/>
    </source>
</evidence>
<keyword evidence="4 7" id="KW-0547">Nucleotide-binding</keyword>
<dbReference type="PANTHER" id="PTHR14456:SF2">
    <property type="entry name" value="INOSITOL-PENTAKISPHOSPHATE 2-KINASE"/>
    <property type="match status" value="1"/>
</dbReference>
<evidence type="ECO:0000313" key="8">
    <source>
        <dbReference type="EMBL" id="KAJ8948196.1"/>
    </source>
</evidence>
<keyword evidence="5 7" id="KW-0418">Kinase</keyword>
<dbReference type="AlphaFoldDB" id="A0AAV8Y9E5"/>
<keyword evidence="6 7" id="KW-0067">ATP-binding</keyword>
<comment type="similarity">
    <text evidence="1">Belongs to the IPK1 type 2 family.</text>
</comment>
<dbReference type="Proteomes" id="UP001162162">
    <property type="component" value="Unassembled WGS sequence"/>
</dbReference>